<dbReference type="Gene3D" id="3.40.50.1820">
    <property type="entry name" value="alpha/beta hydrolase"/>
    <property type="match status" value="1"/>
</dbReference>
<evidence type="ECO:0000313" key="3">
    <source>
        <dbReference type="Proteomes" id="UP001589646"/>
    </source>
</evidence>
<feature type="region of interest" description="Disordered" evidence="1">
    <location>
        <begin position="185"/>
        <end position="231"/>
    </location>
</feature>
<comment type="caution">
    <text evidence="2">The sequence shown here is derived from an EMBL/GenBank/DDBJ whole genome shotgun (WGS) entry which is preliminary data.</text>
</comment>
<evidence type="ECO:0000256" key="1">
    <source>
        <dbReference type="SAM" id="MobiDB-lite"/>
    </source>
</evidence>
<accession>A0ABV5PTD3</accession>
<dbReference type="Proteomes" id="UP001589646">
    <property type="component" value="Unassembled WGS sequence"/>
</dbReference>
<sequence>MAASASAQAAPSARGTVVSATQVEKLDKKQVAERLKAAGLDPAQATHGVRAYRVVYTTIDPYGRPTTASQLVALPDNGKRNLRVVSWLHGTTVYRGDVASMNPAATDRAAALLFASTGQAVSAPDIAADRFTGIYDASAEAFREPYDKQVEELFDGDHKPQEIAQALPPTWAKLFTEEFLQKVREPTGSSSSCSPRSTPPATGSRPCRCTSSTARATPTSPSTTRCTASGS</sequence>
<feature type="compositionally biased region" description="Low complexity" evidence="1">
    <location>
        <begin position="186"/>
        <end position="231"/>
    </location>
</feature>
<dbReference type="EMBL" id="JBHMCE010000002">
    <property type="protein sequence ID" value="MFB9526482.1"/>
    <property type="molecule type" value="Genomic_DNA"/>
</dbReference>
<keyword evidence="3" id="KW-1185">Reference proteome</keyword>
<proteinExistence type="predicted"/>
<protein>
    <submittedName>
        <fullName evidence="2">Uncharacterized protein</fullName>
    </submittedName>
</protein>
<organism evidence="2 3">
    <name type="scientific">Nonomuraea roseola</name>
    <dbReference type="NCBI Taxonomy" id="46179"/>
    <lineage>
        <taxon>Bacteria</taxon>
        <taxon>Bacillati</taxon>
        <taxon>Actinomycetota</taxon>
        <taxon>Actinomycetes</taxon>
        <taxon>Streptosporangiales</taxon>
        <taxon>Streptosporangiaceae</taxon>
        <taxon>Nonomuraea</taxon>
    </lineage>
</organism>
<name>A0ABV5PTD3_9ACTN</name>
<dbReference type="InterPro" id="IPR029058">
    <property type="entry name" value="AB_hydrolase_fold"/>
</dbReference>
<evidence type="ECO:0000313" key="2">
    <source>
        <dbReference type="EMBL" id="MFB9526482.1"/>
    </source>
</evidence>
<reference evidence="2 3" key="1">
    <citation type="submission" date="2024-09" db="EMBL/GenBank/DDBJ databases">
        <authorList>
            <person name="Sun Q."/>
            <person name="Mori K."/>
        </authorList>
    </citation>
    <scope>NUCLEOTIDE SEQUENCE [LARGE SCALE GENOMIC DNA]</scope>
    <source>
        <strain evidence="2 3">JCM 3323</strain>
    </source>
</reference>
<dbReference type="RefSeq" id="WP_346123559.1">
    <property type="nucleotide sequence ID" value="NZ_BAAAXC010000014.1"/>
</dbReference>
<dbReference type="Gene3D" id="1.10.260.160">
    <property type="match status" value="1"/>
</dbReference>
<gene>
    <name evidence="2" type="ORF">ACFFRN_07635</name>
</gene>